<evidence type="ECO:0000313" key="2">
    <source>
        <dbReference type="EMBL" id="AWL98168.1"/>
    </source>
</evidence>
<dbReference type="InterPro" id="IPR021738">
    <property type="entry name" value="DUF3309"/>
</dbReference>
<gene>
    <name evidence="2" type="ORF">CIT37_19915</name>
</gene>
<reference evidence="2 3" key="2">
    <citation type="journal article" date="2017" name="Syst. Appl. Microbiol.">
        <title>Soybeans inoculated with root zone soils of Canadian native legumes harbour diverse and novel Bradyrhizobium spp. that possess agricultural potential.</title>
        <authorList>
            <person name="Bromfield E.S.P."/>
            <person name="Cloutier S."/>
            <person name="Tambong J.T."/>
            <person name="Tran Thi T.V."/>
        </authorList>
    </citation>
    <scope>NUCLEOTIDE SEQUENCE [LARGE SCALE GENOMIC DNA]</scope>
    <source>
        <strain evidence="2 3">OO99</strain>
    </source>
</reference>
<dbReference type="EMBL" id="CP029425">
    <property type="protein sequence ID" value="AWL98168.1"/>
    <property type="molecule type" value="Genomic_DNA"/>
</dbReference>
<dbReference type="Pfam" id="PF11752">
    <property type="entry name" value="DUF3309"/>
    <property type="match status" value="1"/>
</dbReference>
<sequence length="75" mass="7651">MLFSSGGAADHRIWRPPGEDAMSLGTVLIILVIIYLLGGLSGRIGGYGYGMGHSGMGIGGVVLAVLVVLLLLGKL</sequence>
<dbReference type="KEGG" id="bot:CIT37_19915"/>
<keyword evidence="1" id="KW-0472">Membrane</keyword>
<proteinExistence type="predicted"/>
<dbReference type="Proteomes" id="UP000215703">
    <property type="component" value="Chromosome"/>
</dbReference>
<feature type="transmembrane region" description="Helical" evidence="1">
    <location>
        <begin position="52"/>
        <end position="72"/>
    </location>
</feature>
<organism evidence="2 3">
    <name type="scientific">Bradyrhizobium ottawaense</name>
    <dbReference type="NCBI Taxonomy" id="931866"/>
    <lineage>
        <taxon>Bacteria</taxon>
        <taxon>Pseudomonadati</taxon>
        <taxon>Pseudomonadota</taxon>
        <taxon>Alphaproteobacteria</taxon>
        <taxon>Hyphomicrobiales</taxon>
        <taxon>Nitrobacteraceae</taxon>
        <taxon>Bradyrhizobium</taxon>
    </lineage>
</organism>
<evidence type="ECO:0000313" key="3">
    <source>
        <dbReference type="Proteomes" id="UP000215703"/>
    </source>
</evidence>
<keyword evidence="1" id="KW-1133">Transmembrane helix</keyword>
<keyword evidence="1" id="KW-0812">Transmembrane</keyword>
<feature type="transmembrane region" description="Helical" evidence="1">
    <location>
        <begin position="21"/>
        <end position="40"/>
    </location>
</feature>
<name>A0A2U8PKB4_9BRAD</name>
<protein>
    <submittedName>
        <fullName evidence="2">DUF3309 domain-containing protein</fullName>
    </submittedName>
</protein>
<reference evidence="2 3" key="1">
    <citation type="journal article" date="2014" name="Int. J. Syst. Evol. Microbiol.">
        <title>Bradyrhizobium ottawaense sp. nov., a symbiotic nitrogen fixing bacterium from root nodules of soybeans in Canada.</title>
        <authorList>
            <person name="Yu X."/>
            <person name="Cloutier S."/>
            <person name="Tambong J.T."/>
            <person name="Bromfield E.S."/>
        </authorList>
    </citation>
    <scope>NUCLEOTIDE SEQUENCE [LARGE SCALE GENOMIC DNA]</scope>
    <source>
        <strain evidence="2 3">OO99</strain>
    </source>
</reference>
<accession>A0A2U8PKB4</accession>
<dbReference type="AlphaFoldDB" id="A0A2U8PKB4"/>
<evidence type="ECO:0000256" key="1">
    <source>
        <dbReference type="SAM" id="Phobius"/>
    </source>
</evidence>